<proteinExistence type="predicted"/>
<feature type="region of interest" description="Disordered" evidence="3">
    <location>
        <begin position="531"/>
        <end position="564"/>
    </location>
</feature>
<feature type="domain" description="PB1" evidence="6">
    <location>
        <begin position="422"/>
        <end position="515"/>
    </location>
</feature>
<dbReference type="PROSITE" id="PS51745">
    <property type="entry name" value="PB1"/>
    <property type="match status" value="1"/>
</dbReference>
<keyword evidence="4" id="KW-0472">Membrane</keyword>
<keyword evidence="2" id="KW-0129">CBS domain</keyword>
<gene>
    <name evidence="7" type="ORF">CANCADRAFT_64289</name>
</gene>
<keyword evidence="8" id="KW-1185">Reference proteome</keyword>
<evidence type="ECO:0000256" key="2">
    <source>
        <dbReference type="PROSITE-ProRule" id="PRU00703"/>
    </source>
</evidence>
<evidence type="ECO:0000259" key="5">
    <source>
        <dbReference type="PROSITE" id="PS51371"/>
    </source>
</evidence>
<dbReference type="SUPFAM" id="SSF54631">
    <property type="entry name" value="CBS-domain pair"/>
    <property type="match status" value="2"/>
</dbReference>
<dbReference type="InterPro" id="IPR051462">
    <property type="entry name" value="CBS_domain-containing"/>
</dbReference>
<feature type="compositionally biased region" description="Basic and acidic residues" evidence="3">
    <location>
        <begin position="16"/>
        <end position="38"/>
    </location>
</feature>
<dbReference type="Gene3D" id="3.10.580.10">
    <property type="entry name" value="CBS-domain"/>
    <property type="match status" value="2"/>
</dbReference>
<dbReference type="EMBL" id="KV453842">
    <property type="protein sequence ID" value="ODV90057.1"/>
    <property type="molecule type" value="Genomic_DNA"/>
</dbReference>
<evidence type="ECO:0008006" key="9">
    <source>
        <dbReference type="Google" id="ProtNLM"/>
    </source>
</evidence>
<dbReference type="PANTHER" id="PTHR48108:SF26">
    <property type="entry name" value="CBS DOMAIN-CONTAINING PROTEIN DDB_G0289609"/>
    <property type="match status" value="1"/>
</dbReference>
<dbReference type="SMART" id="SM00666">
    <property type="entry name" value="PB1"/>
    <property type="match status" value="1"/>
</dbReference>
<organism evidence="7 8">
    <name type="scientific">Tortispora caseinolytica NRRL Y-17796</name>
    <dbReference type="NCBI Taxonomy" id="767744"/>
    <lineage>
        <taxon>Eukaryota</taxon>
        <taxon>Fungi</taxon>
        <taxon>Dikarya</taxon>
        <taxon>Ascomycota</taxon>
        <taxon>Saccharomycotina</taxon>
        <taxon>Trigonopsidomycetes</taxon>
        <taxon>Trigonopsidales</taxon>
        <taxon>Trigonopsidaceae</taxon>
        <taxon>Tortispora</taxon>
    </lineage>
</organism>
<dbReference type="AlphaFoldDB" id="A0A1E4TEC6"/>
<dbReference type="InterPro" id="IPR046342">
    <property type="entry name" value="CBS_dom_sf"/>
</dbReference>
<dbReference type="InterPro" id="IPR000644">
    <property type="entry name" value="CBS_dom"/>
</dbReference>
<dbReference type="Proteomes" id="UP000095023">
    <property type="component" value="Unassembled WGS sequence"/>
</dbReference>
<sequence>MNSPAPGSDAGSNLTESRKKQSRRDDQLRRKLESDISKKRIQGSPFVRKHTRSRREYAPGTVMALKPTAALQIKGTTTAAAAAQLMAAHRENCVLVTGSDDRISGIFTAKDLAFRVIGKGLNPSKVAVDSIMTSNPLCVRANTSATEALDLMVSRGFRHLPVMDEASDIVGILDITKCFYEAMEKLDKAFASSKKLYDALEGMQSELGTSHPVQIFQYADALRRKMAGPSLDSVLDGTAPVSINVKSSVYDAAQLMIENHTTCVLVTDKDSITGIFTTKDIVLRVIAAGLDANLCSVVRVMTPHPDFAPQTMNIQEALRKMHTGHYLNLPVTGEDGEVVGVVDVLKLTYATLEQIHTMNGDSEGPAWDKFWNSFEQDSESGVSDSNHLVSPSKLSMHDTEDFLTPGDSVSHGDFAISQVDNNELFSFKFKSPGGRVHRFKAAPSAGLESFLALILEKLTKSEVETLGGAGVFADGKLVTAGFAVSYIDDDGDPVSITSDYDLQDAVKFSMQRHQDKVELYVHHPDEAQDMHAPTPPGSASPIASPNISTPTRSKDHKRNSWRESWFSDNNPKVIKVKEDLIPGVPNDLLLPGALVTLAASILIVFTVSKK</sequence>
<evidence type="ECO:0000259" key="6">
    <source>
        <dbReference type="PROSITE" id="PS51745"/>
    </source>
</evidence>
<feature type="compositionally biased region" description="Polar residues" evidence="3">
    <location>
        <begin position="1"/>
        <end position="15"/>
    </location>
</feature>
<dbReference type="OrthoDB" id="418595at2759"/>
<evidence type="ECO:0000256" key="1">
    <source>
        <dbReference type="ARBA" id="ARBA00022737"/>
    </source>
</evidence>
<keyword evidence="4" id="KW-0812">Transmembrane</keyword>
<protein>
    <recommendedName>
        <fullName evidence="9">CBS domain-containing protein</fullName>
    </recommendedName>
</protein>
<feature type="domain" description="CBS" evidence="5">
    <location>
        <begin position="236"/>
        <end position="292"/>
    </location>
</feature>
<keyword evidence="4" id="KW-1133">Transmembrane helix</keyword>
<dbReference type="PANTHER" id="PTHR48108">
    <property type="entry name" value="CBS DOMAIN-CONTAINING PROTEIN CBSX2, CHLOROPLASTIC"/>
    <property type="match status" value="1"/>
</dbReference>
<dbReference type="Pfam" id="PF00564">
    <property type="entry name" value="PB1"/>
    <property type="match status" value="1"/>
</dbReference>
<accession>A0A1E4TEC6</accession>
<name>A0A1E4TEC6_9ASCO</name>
<feature type="transmembrane region" description="Helical" evidence="4">
    <location>
        <begin position="588"/>
        <end position="607"/>
    </location>
</feature>
<evidence type="ECO:0000256" key="3">
    <source>
        <dbReference type="SAM" id="MobiDB-lite"/>
    </source>
</evidence>
<feature type="domain" description="CBS" evidence="5">
    <location>
        <begin position="132"/>
        <end position="188"/>
    </location>
</feature>
<dbReference type="InterPro" id="IPR053793">
    <property type="entry name" value="PB1-like"/>
</dbReference>
<feature type="domain" description="CBS" evidence="5">
    <location>
        <begin position="65"/>
        <end position="124"/>
    </location>
</feature>
<dbReference type="Gene3D" id="3.10.20.90">
    <property type="entry name" value="Phosphatidylinositol 3-kinase Catalytic Subunit, Chain A, domain 1"/>
    <property type="match status" value="1"/>
</dbReference>
<feature type="compositionally biased region" description="Polar residues" evidence="3">
    <location>
        <begin position="541"/>
        <end position="551"/>
    </location>
</feature>
<evidence type="ECO:0000313" key="7">
    <source>
        <dbReference type="EMBL" id="ODV90057.1"/>
    </source>
</evidence>
<dbReference type="Pfam" id="PF00571">
    <property type="entry name" value="CBS"/>
    <property type="match status" value="4"/>
</dbReference>
<dbReference type="InterPro" id="IPR000270">
    <property type="entry name" value="PB1_dom"/>
</dbReference>
<dbReference type="SUPFAM" id="SSF54277">
    <property type="entry name" value="CAD &amp; PB1 domains"/>
    <property type="match status" value="1"/>
</dbReference>
<feature type="region of interest" description="Disordered" evidence="3">
    <location>
        <begin position="1"/>
        <end position="55"/>
    </location>
</feature>
<dbReference type="PROSITE" id="PS51371">
    <property type="entry name" value="CBS"/>
    <property type="match status" value="4"/>
</dbReference>
<reference evidence="8" key="1">
    <citation type="submission" date="2016-02" db="EMBL/GenBank/DDBJ databases">
        <title>Comparative genomics of biotechnologically important yeasts.</title>
        <authorList>
            <consortium name="DOE Joint Genome Institute"/>
            <person name="Riley R."/>
            <person name="Haridas S."/>
            <person name="Wolfe K.H."/>
            <person name="Lopes M.R."/>
            <person name="Hittinger C.T."/>
            <person name="Goker M."/>
            <person name="Salamov A."/>
            <person name="Wisecaver J."/>
            <person name="Long T.M."/>
            <person name="Aerts A.L."/>
            <person name="Barry K."/>
            <person name="Choi C."/>
            <person name="Clum A."/>
            <person name="Coughlan A.Y."/>
            <person name="Deshpande S."/>
            <person name="Douglass A.P."/>
            <person name="Hanson S.J."/>
            <person name="Klenk H.-P."/>
            <person name="Labutti K."/>
            <person name="Lapidus A."/>
            <person name="Lindquist E."/>
            <person name="Lipzen A."/>
            <person name="Meier-Kolthoff J.P."/>
            <person name="Ohm R.A."/>
            <person name="Otillar R.P."/>
            <person name="Pangilinan J."/>
            <person name="Peng Y."/>
            <person name="Rokas A."/>
            <person name="Rosa C.A."/>
            <person name="Scheuner C."/>
            <person name="Sibirny A.A."/>
            <person name="Slot J.C."/>
            <person name="Stielow J.B."/>
            <person name="Sun H."/>
            <person name="Kurtzman C.P."/>
            <person name="Blackwell M."/>
            <person name="Jeffries T.W."/>
            <person name="Grigoriev I.V."/>
        </authorList>
    </citation>
    <scope>NUCLEOTIDE SEQUENCE [LARGE SCALE GENOMIC DNA]</scope>
    <source>
        <strain evidence="8">NRRL Y-17796</strain>
    </source>
</reference>
<dbReference type="SMART" id="SM00116">
    <property type="entry name" value="CBS"/>
    <property type="match status" value="4"/>
</dbReference>
<keyword evidence="1" id="KW-0677">Repeat</keyword>
<evidence type="ECO:0000313" key="8">
    <source>
        <dbReference type="Proteomes" id="UP000095023"/>
    </source>
</evidence>
<feature type="domain" description="CBS" evidence="5">
    <location>
        <begin position="301"/>
        <end position="358"/>
    </location>
</feature>
<evidence type="ECO:0000256" key="4">
    <source>
        <dbReference type="SAM" id="Phobius"/>
    </source>
</evidence>
<dbReference type="CDD" id="cd17782">
    <property type="entry name" value="CBS_pair_MUG70_2"/>
    <property type="match status" value="1"/>
</dbReference>